<accession>A0A1I7SDV2</accession>
<name>A0A1I7SDV2_BURXY</name>
<keyword evidence="2" id="KW-0812">Transmembrane</keyword>
<dbReference type="Proteomes" id="UP000095284">
    <property type="component" value="Unplaced"/>
</dbReference>
<feature type="region of interest" description="Disordered" evidence="1">
    <location>
        <begin position="240"/>
        <end position="269"/>
    </location>
</feature>
<evidence type="ECO:0000256" key="2">
    <source>
        <dbReference type="SAM" id="Phobius"/>
    </source>
</evidence>
<evidence type="ECO:0000313" key="3">
    <source>
        <dbReference type="Proteomes" id="UP000095284"/>
    </source>
</evidence>
<keyword evidence="2" id="KW-0472">Membrane</keyword>
<protein>
    <submittedName>
        <fullName evidence="4">Small conductance calcium-activated potassium channel protein</fullName>
    </submittedName>
</protein>
<proteinExistence type="predicted"/>
<feature type="compositionally biased region" description="Acidic residues" evidence="1">
    <location>
        <begin position="81"/>
        <end position="94"/>
    </location>
</feature>
<organism evidence="3 4">
    <name type="scientific">Bursaphelenchus xylophilus</name>
    <name type="common">Pinewood nematode worm</name>
    <name type="synonym">Aphelenchoides xylophilus</name>
    <dbReference type="NCBI Taxonomy" id="6326"/>
    <lineage>
        <taxon>Eukaryota</taxon>
        <taxon>Metazoa</taxon>
        <taxon>Ecdysozoa</taxon>
        <taxon>Nematoda</taxon>
        <taxon>Chromadorea</taxon>
        <taxon>Rhabditida</taxon>
        <taxon>Tylenchina</taxon>
        <taxon>Tylenchomorpha</taxon>
        <taxon>Aphelenchoidea</taxon>
        <taxon>Aphelenchoididae</taxon>
        <taxon>Bursaphelenchus</taxon>
    </lineage>
</organism>
<dbReference type="AlphaFoldDB" id="A0A1I7SDV2"/>
<reference evidence="4" key="1">
    <citation type="submission" date="2016-11" db="UniProtKB">
        <authorList>
            <consortium name="WormBaseParasite"/>
        </authorList>
    </citation>
    <scope>IDENTIFICATION</scope>
</reference>
<feature type="transmembrane region" description="Helical" evidence="2">
    <location>
        <begin position="139"/>
        <end position="159"/>
    </location>
</feature>
<dbReference type="WBParaSite" id="BXY_1121000.1">
    <property type="protein sequence ID" value="BXY_1121000.1"/>
    <property type="gene ID" value="BXY_1121000"/>
</dbReference>
<feature type="region of interest" description="Disordered" evidence="1">
    <location>
        <begin position="68"/>
        <end position="94"/>
    </location>
</feature>
<evidence type="ECO:0000256" key="1">
    <source>
        <dbReference type="SAM" id="MobiDB-lite"/>
    </source>
</evidence>
<evidence type="ECO:0000313" key="4">
    <source>
        <dbReference type="WBParaSite" id="BXY_1121000.1"/>
    </source>
</evidence>
<sequence length="574" mass="66238">MQRDDTSNSDSSWSLVNDDCDLIDDTDSFSLTEDLEIDYSTDDDVKSIYSDVEVCENDVEDEIVVDLGADDEGENKRCQGEVEESEEEDEDEQMSIVEEEEGLEDSCSRYYASPGLVAKSLDKLTYCDDSGLNCQRVRVATTFSVLVTAIIGLVITSTWNMEQCLTYPEMNGLDMELFAAKKKLFSWRLDDWEEEERQEDETFDYAKSIEQCQMNLRDAIRTSAQKSALMRYMKLKELRRETTVQGPVPPPRISVMGETSQPSKSPRPCSPVSVHPCHSWPPHPRFLPTTESAPAPCSCKVGKATRRPTNVTEQCPVTLKSRQSSMKAIRMGYDTFKLPQFEILKLMINNTNSHLPIHQSTYRKKQQQRRINLRRRNMPSFEFGVFHAEAKCNLTSGIKSHLSSSEPFRKTLNPKEFNSYITFLDSIPHRQCKLNSTLLQCERCWWTGFCPKIKKNCNLRRWQRLRKIDPKAFVEKDAELQAIFKKIGWASYLTKVKKTNERMCSLSTRRSSEMIHVEENRKRKKAPSSALLFKRENHRNKLREAPSISDWILTRSTHRALLRNRHLFNAAVTV</sequence>
<keyword evidence="2" id="KW-1133">Transmembrane helix</keyword>